<accession>A0ABX5XXT6</accession>
<dbReference type="EMBL" id="CP036432">
    <property type="protein sequence ID" value="QDV86828.1"/>
    <property type="molecule type" value="Genomic_DNA"/>
</dbReference>
<dbReference type="Proteomes" id="UP000318081">
    <property type="component" value="Chromosome"/>
</dbReference>
<organism evidence="1 2">
    <name type="scientific">Stieleria magnilauensis</name>
    <dbReference type="NCBI Taxonomy" id="2527963"/>
    <lineage>
        <taxon>Bacteria</taxon>
        <taxon>Pseudomonadati</taxon>
        <taxon>Planctomycetota</taxon>
        <taxon>Planctomycetia</taxon>
        <taxon>Pirellulales</taxon>
        <taxon>Pirellulaceae</taxon>
        <taxon>Stieleria</taxon>
    </lineage>
</organism>
<evidence type="ECO:0000313" key="1">
    <source>
        <dbReference type="EMBL" id="QDV86828.1"/>
    </source>
</evidence>
<keyword evidence="2" id="KW-1185">Reference proteome</keyword>
<protein>
    <submittedName>
        <fullName evidence="1">Uncharacterized protein</fullName>
    </submittedName>
</protein>
<sequence length="183" mass="20659">MESTRKPRRDCQGVVFVSTSLADSLPSQSTADTTLRSVTMISLRLLQVARRSTRVTFCSSHFQRIKKREIPATTKRSFNRNRNFASYTNLSLIEVVRVVAHQSRATGVIGLKKKRRLGADFNDNLGLPTSLHGVPRASTARNRLTFRTVVPFERYRLPNHFLLSANATCNRLSISPKHRTCTS</sequence>
<name>A0ABX5XXT6_9BACT</name>
<gene>
    <name evidence="1" type="ORF">TBK1r_58530</name>
</gene>
<reference evidence="1 2" key="1">
    <citation type="submission" date="2019-02" db="EMBL/GenBank/DDBJ databases">
        <title>Deep-cultivation of Planctomycetes and their phenomic and genomic characterization uncovers novel biology.</title>
        <authorList>
            <person name="Wiegand S."/>
            <person name="Jogler M."/>
            <person name="Boedeker C."/>
            <person name="Pinto D."/>
            <person name="Vollmers J."/>
            <person name="Rivas-Marin E."/>
            <person name="Kohn T."/>
            <person name="Peeters S.H."/>
            <person name="Heuer A."/>
            <person name="Rast P."/>
            <person name="Oberbeckmann S."/>
            <person name="Bunk B."/>
            <person name="Jeske O."/>
            <person name="Meyerdierks A."/>
            <person name="Storesund J.E."/>
            <person name="Kallscheuer N."/>
            <person name="Luecker S."/>
            <person name="Lage O.M."/>
            <person name="Pohl T."/>
            <person name="Merkel B.J."/>
            <person name="Hornburger P."/>
            <person name="Mueller R.-W."/>
            <person name="Bruemmer F."/>
            <person name="Labrenz M."/>
            <person name="Spormann A.M."/>
            <person name="Op den Camp H."/>
            <person name="Overmann J."/>
            <person name="Amann R."/>
            <person name="Jetten M.S.M."/>
            <person name="Mascher T."/>
            <person name="Medema M.H."/>
            <person name="Devos D.P."/>
            <person name="Kaster A.-K."/>
            <person name="Ovreas L."/>
            <person name="Rohde M."/>
            <person name="Galperin M.Y."/>
            <person name="Jogler C."/>
        </authorList>
    </citation>
    <scope>NUCLEOTIDE SEQUENCE [LARGE SCALE GENOMIC DNA]</scope>
    <source>
        <strain evidence="1 2">TBK1r</strain>
    </source>
</reference>
<proteinExistence type="predicted"/>
<evidence type="ECO:0000313" key="2">
    <source>
        <dbReference type="Proteomes" id="UP000318081"/>
    </source>
</evidence>